<accession>A0ABU3NZK8</accession>
<dbReference type="PANTHER" id="PTHR33392">
    <property type="entry name" value="POLYISOPRENYL-TEICHOIC ACID--PEPTIDOGLYCAN TEICHOIC ACID TRANSFERASE TAGU"/>
    <property type="match status" value="1"/>
</dbReference>
<evidence type="ECO:0000256" key="1">
    <source>
        <dbReference type="ARBA" id="ARBA00006068"/>
    </source>
</evidence>
<evidence type="ECO:0000313" key="4">
    <source>
        <dbReference type="EMBL" id="MDT8902232.1"/>
    </source>
</evidence>
<sequence length="334" mass="36375">MRSRLDSTRARRKIRWSRVFLVFAVFVVFVTAFAGAALYAYLKMFDTAALPGGGSTPETRITADTALGKRVNILILGIDEGDNETPGAPKRSDTMIVASVDPADGAVSMLSIPRDTRVAIPGRAGYDKITHAYAYGGPELATRTVEAFLGVPINYYIAMDWKGFVSVVDILGGVDLYVERDMNYDDPYAGLSIHLKKGYQHLDGEKAGQYIRFRHDELGDIGRVHRQQRFLKAMTDEMLQVGTLLKLPALSATLRQYVASDMPPLTMLTLANTLKGFKDGGLKAELLPGDFATIDGLSYWVADKEGTKALVQTLFSAGGAKVSGNLPSKTRGNL</sequence>
<evidence type="ECO:0000256" key="2">
    <source>
        <dbReference type="SAM" id="Phobius"/>
    </source>
</evidence>
<dbReference type="Pfam" id="PF03816">
    <property type="entry name" value="LytR_cpsA_psr"/>
    <property type="match status" value="1"/>
</dbReference>
<gene>
    <name evidence="4" type="ORF">Q4T40_13330</name>
</gene>
<evidence type="ECO:0000259" key="3">
    <source>
        <dbReference type="Pfam" id="PF03816"/>
    </source>
</evidence>
<reference evidence="4 5" key="1">
    <citation type="submission" date="2023-07" db="EMBL/GenBank/DDBJ databases">
        <title>The novel representative of Negativicutes class, Anaeroselena agilis gen. nov. sp. nov.</title>
        <authorList>
            <person name="Prokofeva M.I."/>
            <person name="Elcheninov A.G."/>
            <person name="Klyukina A."/>
            <person name="Kublanov I.V."/>
            <person name="Frolov E.N."/>
            <person name="Podosokorskaya O.A."/>
        </authorList>
    </citation>
    <scope>NUCLEOTIDE SEQUENCE [LARGE SCALE GENOMIC DNA]</scope>
    <source>
        <strain evidence="4 5">4137-cl</strain>
    </source>
</reference>
<dbReference type="InterPro" id="IPR004474">
    <property type="entry name" value="LytR_CpsA_psr"/>
</dbReference>
<name>A0ABU3NZK8_9FIRM</name>
<keyword evidence="2" id="KW-0472">Membrane</keyword>
<proteinExistence type="inferred from homology"/>
<feature type="domain" description="Cell envelope-related transcriptional attenuator" evidence="3">
    <location>
        <begin position="91"/>
        <end position="239"/>
    </location>
</feature>
<evidence type="ECO:0000313" key="5">
    <source>
        <dbReference type="Proteomes" id="UP001254848"/>
    </source>
</evidence>
<dbReference type="PANTHER" id="PTHR33392:SF6">
    <property type="entry name" value="POLYISOPRENYL-TEICHOIC ACID--PEPTIDOGLYCAN TEICHOIC ACID TRANSFERASE TAGU"/>
    <property type="match status" value="1"/>
</dbReference>
<comment type="similarity">
    <text evidence="1">Belongs to the LytR/CpsA/Psr (LCP) family.</text>
</comment>
<dbReference type="Proteomes" id="UP001254848">
    <property type="component" value="Unassembled WGS sequence"/>
</dbReference>
<comment type="caution">
    <text evidence="4">The sequence shown here is derived from an EMBL/GenBank/DDBJ whole genome shotgun (WGS) entry which is preliminary data.</text>
</comment>
<dbReference type="EMBL" id="JAUOZS010000001">
    <property type="protein sequence ID" value="MDT8902232.1"/>
    <property type="molecule type" value="Genomic_DNA"/>
</dbReference>
<keyword evidence="2" id="KW-0812">Transmembrane</keyword>
<organism evidence="4 5">
    <name type="scientific">Anaeroselena agilis</name>
    <dbReference type="NCBI Taxonomy" id="3063788"/>
    <lineage>
        <taxon>Bacteria</taxon>
        <taxon>Bacillati</taxon>
        <taxon>Bacillota</taxon>
        <taxon>Negativicutes</taxon>
        <taxon>Acetonemataceae</taxon>
        <taxon>Anaeroselena</taxon>
    </lineage>
</organism>
<dbReference type="InterPro" id="IPR050922">
    <property type="entry name" value="LytR/CpsA/Psr_CW_biosynth"/>
</dbReference>
<dbReference type="Gene3D" id="3.40.630.190">
    <property type="entry name" value="LCP protein"/>
    <property type="match status" value="1"/>
</dbReference>
<feature type="transmembrane region" description="Helical" evidence="2">
    <location>
        <begin position="20"/>
        <end position="42"/>
    </location>
</feature>
<dbReference type="RefSeq" id="WP_413780718.1">
    <property type="nucleotide sequence ID" value="NZ_JAUOZS010000001.1"/>
</dbReference>
<keyword evidence="2" id="KW-1133">Transmembrane helix</keyword>
<dbReference type="NCBIfam" id="TIGR00350">
    <property type="entry name" value="lytR_cpsA_psr"/>
    <property type="match status" value="1"/>
</dbReference>
<keyword evidence="5" id="KW-1185">Reference proteome</keyword>
<protein>
    <submittedName>
        <fullName evidence="4">LCP family protein</fullName>
    </submittedName>
</protein>